<name>A0A847RQG6_9BACT</name>
<proteinExistence type="predicted"/>
<dbReference type="InterPro" id="IPR023213">
    <property type="entry name" value="CAT-like_dom_sf"/>
</dbReference>
<reference evidence="3 4" key="1">
    <citation type="submission" date="2020-04" db="EMBL/GenBank/DDBJ databases">
        <authorList>
            <person name="Yin C."/>
        </authorList>
    </citation>
    <scope>NUCLEOTIDE SEQUENCE [LARGE SCALE GENOMIC DNA]</scope>
    <source>
        <strain evidence="3 4">Ae27</strain>
    </source>
</reference>
<dbReference type="EMBL" id="JABAIA010000005">
    <property type="protein sequence ID" value="NLR69199.1"/>
    <property type="molecule type" value="Genomic_DNA"/>
</dbReference>
<feature type="domain" description="Condensation" evidence="2">
    <location>
        <begin position="323"/>
        <end position="507"/>
    </location>
</feature>
<keyword evidence="1" id="KW-1133">Transmembrane helix</keyword>
<dbReference type="InterPro" id="IPR044894">
    <property type="entry name" value="TubC_N_sf"/>
</dbReference>
<dbReference type="AlphaFoldDB" id="A0A847RQG6"/>
<comment type="caution">
    <text evidence="3">The sequence shown here is derived from an EMBL/GenBank/DDBJ whole genome shotgun (WGS) entry which is preliminary data.</text>
</comment>
<accession>A0A847RQG6</accession>
<dbReference type="Gene3D" id="1.10.10.1830">
    <property type="entry name" value="Non-ribosomal peptide synthase, adenylation domain"/>
    <property type="match status" value="1"/>
</dbReference>
<keyword evidence="1" id="KW-0472">Membrane</keyword>
<dbReference type="GO" id="GO:0009366">
    <property type="term" value="C:enterobactin synthetase complex"/>
    <property type="evidence" value="ECO:0007669"/>
    <property type="project" value="TreeGrafter"/>
</dbReference>
<evidence type="ECO:0000313" key="4">
    <source>
        <dbReference type="Proteomes" id="UP000570474"/>
    </source>
</evidence>
<dbReference type="GO" id="GO:0005829">
    <property type="term" value="C:cytosol"/>
    <property type="evidence" value="ECO:0007669"/>
    <property type="project" value="TreeGrafter"/>
</dbReference>
<dbReference type="PANTHER" id="PTHR45527:SF1">
    <property type="entry name" value="FATTY ACID SYNTHASE"/>
    <property type="match status" value="1"/>
</dbReference>
<dbReference type="Pfam" id="PF00668">
    <property type="entry name" value="Condensation"/>
    <property type="match status" value="2"/>
</dbReference>
<dbReference type="GO" id="GO:0031177">
    <property type="term" value="F:phosphopantetheine binding"/>
    <property type="evidence" value="ECO:0007669"/>
    <property type="project" value="TreeGrafter"/>
</dbReference>
<dbReference type="SUPFAM" id="SSF52777">
    <property type="entry name" value="CoA-dependent acyltransferases"/>
    <property type="match status" value="2"/>
</dbReference>
<sequence length="522" mass="59793">MGVIAKATRAGIRFFLEDDKVKFGVPKDVAVNKALLEEIRAYRDEIRAILAGDAVWFEEATFRGTSFPDDQDTFDVTIQQRKAYLKFLLLGDSSFNVSFNIKIENPDRELLEESLNALIDRHESLRTTFITLGGKLQQRVHRSAPAIPQIRYVHAADTAGGGDLRKIYLECMAIRFNLEKGPLLDVMAVVYPDGSNVLFFTAHHAISDDISSRIFESDFTRLYHSKCRETLPALKLQYKEYASWVTTFAATEKFKSAKRLYLDKIKASLSMENAVVQRSYRKELKTEMESIPGNAAALYYEEALGTMANINPKPGSSYISFMQKALLEKARKLAVSCDSSLFMTLMAVFGLLFIRQHRRKMLRMGITFNTRVFEDLTKVTGWFTGDAIACLEADEDLSIYQFIRSSTMLMLDVSRFRFYPYEQIIHELDVPLDVLIPLQLNLIHKTDMEYNDLTPVHMEATYNHYDFKCNLIEFGNCVLMKTDYNRNTHSKEDIEQVMEAYLSLIELLSDKDVLSTKLAVCY</sequence>
<feature type="transmembrane region" description="Helical" evidence="1">
    <location>
        <begin position="333"/>
        <end position="354"/>
    </location>
</feature>
<dbReference type="Proteomes" id="UP000570474">
    <property type="component" value="Unassembled WGS sequence"/>
</dbReference>
<dbReference type="Gene3D" id="3.30.559.30">
    <property type="entry name" value="Nonribosomal peptide synthetase, condensation domain"/>
    <property type="match status" value="1"/>
</dbReference>
<evidence type="ECO:0000259" key="2">
    <source>
        <dbReference type="Pfam" id="PF00668"/>
    </source>
</evidence>
<dbReference type="PANTHER" id="PTHR45527">
    <property type="entry name" value="NONRIBOSOMAL PEPTIDE SYNTHETASE"/>
    <property type="match status" value="1"/>
</dbReference>
<dbReference type="GO" id="GO:0047527">
    <property type="term" value="F:2,3-dihydroxybenzoate-serine ligase activity"/>
    <property type="evidence" value="ECO:0007669"/>
    <property type="project" value="TreeGrafter"/>
</dbReference>
<keyword evidence="1" id="KW-0812">Transmembrane</keyword>
<evidence type="ECO:0000256" key="1">
    <source>
        <dbReference type="SAM" id="Phobius"/>
    </source>
</evidence>
<gene>
    <name evidence="3" type="ORF">HGH92_33185</name>
</gene>
<keyword evidence="4" id="KW-1185">Reference proteome</keyword>
<feature type="domain" description="Condensation" evidence="2">
    <location>
        <begin position="77"/>
        <end position="266"/>
    </location>
</feature>
<dbReference type="RefSeq" id="WP_168875161.1">
    <property type="nucleotide sequence ID" value="NZ_JABAIA010000005.1"/>
</dbReference>
<protein>
    <recommendedName>
        <fullName evidence="2">Condensation domain-containing protein</fullName>
    </recommendedName>
</protein>
<evidence type="ECO:0000313" key="3">
    <source>
        <dbReference type="EMBL" id="NLR69199.1"/>
    </source>
</evidence>
<dbReference type="InterPro" id="IPR001242">
    <property type="entry name" value="Condensation_dom"/>
</dbReference>
<dbReference type="GO" id="GO:0043041">
    <property type="term" value="P:amino acid activation for nonribosomal peptide biosynthetic process"/>
    <property type="evidence" value="ECO:0007669"/>
    <property type="project" value="TreeGrafter"/>
</dbReference>
<dbReference type="GO" id="GO:0009239">
    <property type="term" value="P:enterobactin biosynthetic process"/>
    <property type="evidence" value="ECO:0007669"/>
    <property type="project" value="TreeGrafter"/>
</dbReference>
<organism evidence="3 4">
    <name type="scientific">Chitinophaga varians</name>
    <dbReference type="NCBI Taxonomy" id="2202339"/>
    <lineage>
        <taxon>Bacteria</taxon>
        <taxon>Pseudomonadati</taxon>
        <taxon>Bacteroidota</taxon>
        <taxon>Chitinophagia</taxon>
        <taxon>Chitinophagales</taxon>
        <taxon>Chitinophagaceae</taxon>
        <taxon>Chitinophaga</taxon>
    </lineage>
</organism>
<dbReference type="Gene3D" id="3.30.559.10">
    <property type="entry name" value="Chloramphenicol acetyltransferase-like domain"/>
    <property type="match status" value="1"/>
</dbReference>